<evidence type="ECO:0000313" key="2">
    <source>
        <dbReference type="EMBL" id="KUM61880.1"/>
    </source>
</evidence>
<evidence type="ECO:0000256" key="1">
    <source>
        <dbReference type="ARBA" id="ARBA00038476"/>
    </source>
</evidence>
<name>A0A117NP76_PENFR</name>
<accession>A0A117NP76</accession>
<dbReference type="PANTHER" id="PTHR12475:SF4">
    <property type="entry name" value="PROTEIN THEM6"/>
    <property type="match status" value="1"/>
</dbReference>
<sequence>MAMYSCISDYGESMWQIIRAHPWASIGVGLLLTSVKSLPLMWHARLIVAVLYHSVTKKSDVITAAKHGGQGIFGYIVTSSRSPLYECDINGHKSDSTYFSDLDINRIHLLTRLFKAAGDLSLRPTRKSSKSQKDRPKKMRVLLGGTCCTFRKEVKPYSAYEIHSRVLAWDEKWLYVVSYFVKPGSARKMPKIQASKADHPEKREEVAALAKGMVFTSAITKFVFKEGRKTIRPEDALEEMGLLPEKATSEAVTLANGDMAWTWEQVEKEREAGMRTAQHLIALDDLHDQFEDVSSYPSLGKFGLVGKLF</sequence>
<dbReference type="SUPFAM" id="SSF54637">
    <property type="entry name" value="Thioesterase/thiol ester dehydrase-isomerase"/>
    <property type="match status" value="1"/>
</dbReference>
<organism evidence="2 3">
    <name type="scientific">Penicillium freii</name>
    <dbReference type="NCBI Taxonomy" id="48697"/>
    <lineage>
        <taxon>Eukaryota</taxon>
        <taxon>Fungi</taxon>
        <taxon>Dikarya</taxon>
        <taxon>Ascomycota</taxon>
        <taxon>Pezizomycotina</taxon>
        <taxon>Eurotiomycetes</taxon>
        <taxon>Eurotiomycetidae</taxon>
        <taxon>Eurotiales</taxon>
        <taxon>Aspergillaceae</taxon>
        <taxon>Penicillium</taxon>
    </lineage>
</organism>
<dbReference type="Proteomes" id="UP000055045">
    <property type="component" value="Unassembled WGS sequence"/>
</dbReference>
<proteinExistence type="inferred from homology"/>
<dbReference type="AlphaFoldDB" id="A0A117NP76"/>
<keyword evidence="3" id="KW-1185">Reference proteome</keyword>
<dbReference type="InterPro" id="IPR051490">
    <property type="entry name" value="THEM6_lcsJ_thioesterase"/>
</dbReference>
<comment type="caution">
    <text evidence="2">The sequence shown here is derived from an EMBL/GenBank/DDBJ whole genome shotgun (WGS) entry which is preliminary data.</text>
</comment>
<dbReference type="InterPro" id="IPR029069">
    <property type="entry name" value="HotDog_dom_sf"/>
</dbReference>
<protein>
    <submittedName>
        <fullName evidence="2">Uncharacterized protein</fullName>
    </submittedName>
</protein>
<dbReference type="Pfam" id="PF13279">
    <property type="entry name" value="4HBT_2"/>
    <property type="match status" value="1"/>
</dbReference>
<evidence type="ECO:0000313" key="3">
    <source>
        <dbReference type="Proteomes" id="UP000055045"/>
    </source>
</evidence>
<comment type="similarity">
    <text evidence="1">Belongs to the lcsJ thioesterase family.</text>
</comment>
<dbReference type="PANTHER" id="PTHR12475">
    <property type="match status" value="1"/>
</dbReference>
<reference evidence="2 3" key="1">
    <citation type="submission" date="2015-10" db="EMBL/GenBank/DDBJ databases">
        <title>Genome sequencing of Penicillium freii.</title>
        <authorList>
            <person name="Nguyen H.D."/>
            <person name="Visagie C.M."/>
            <person name="Seifert K.A."/>
        </authorList>
    </citation>
    <scope>NUCLEOTIDE SEQUENCE [LARGE SCALE GENOMIC DNA]</scope>
    <source>
        <strain evidence="2 3">DAOM 242723</strain>
    </source>
</reference>
<gene>
    <name evidence="2" type="ORF">ACN42_g5237</name>
</gene>
<dbReference type="EMBL" id="LLXE01000118">
    <property type="protein sequence ID" value="KUM61880.1"/>
    <property type="molecule type" value="Genomic_DNA"/>
</dbReference>